<evidence type="ECO:0000256" key="7">
    <source>
        <dbReference type="SAM" id="MobiDB-lite"/>
    </source>
</evidence>
<keyword evidence="5" id="KW-0539">Nucleus</keyword>
<evidence type="ECO:0000256" key="1">
    <source>
        <dbReference type="ARBA" id="ARBA00004496"/>
    </source>
</evidence>
<keyword evidence="2" id="KW-0963">Cytoplasm</keyword>
<name>A0A5N6MXS7_9ASTR</name>
<evidence type="ECO:0000256" key="4">
    <source>
        <dbReference type="ARBA" id="ARBA00022864"/>
    </source>
</evidence>
<evidence type="ECO:0000313" key="9">
    <source>
        <dbReference type="Proteomes" id="UP000326396"/>
    </source>
</evidence>
<dbReference type="GO" id="GO:0009736">
    <property type="term" value="P:cytokinin-activated signaling pathway"/>
    <property type="evidence" value="ECO:0007669"/>
    <property type="project" value="UniProtKB-KW"/>
</dbReference>
<feature type="compositionally biased region" description="Acidic residues" evidence="7">
    <location>
        <begin position="47"/>
        <end position="57"/>
    </location>
</feature>
<sequence>MDLVFDSEESSSGCESGWTLYLDHSKNANFAAQDHPHDQHDEHDHGVEDDDEDDDDMSMVSDASSGPPHLQEHQEQDEDEHHINDYAYCGHTLASESRKRRKILDQQTSFFGHRYLQDLPADLDDTASSQIFGFSNKDLKGYNKEDLMEDDSGFGYSQGHSATYFEASLDREKDGY</sequence>
<dbReference type="EMBL" id="SZYD01000014">
    <property type="protein sequence ID" value="KAD4179239.1"/>
    <property type="molecule type" value="Genomic_DNA"/>
</dbReference>
<comment type="subcellular location">
    <subcellularLocation>
        <location evidence="1">Cytoplasm</location>
    </subcellularLocation>
</comment>
<evidence type="ECO:0000313" key="8">
    <source>
        <dbReference type="EMBL" id="KAD4179239.1"/>
    </source>
</evidence>
<dbReference type="InterPro" id="IPR044670">
    <property type="entry name" value="SOFL"/>
</dbReference>
<keyword evidence="3" id="KW-0203">Cytokinin biosynthesis</keyword>
<protein>
    <submittedName>
        <fullName evidence="8">Uncharacterized protein</fullName>
    </submittedName>
</protein>
<dbReference type="PANTHER" id="PTHR33347">
    <property type="entry name" value="OSJNBA0091C07.3 PROTEIN"/>
    <property type="match status" value="1"/>
</dbReference>
<evidence type="ECO:0000256" key="2">
    <source>
        <dbReference type="ARBA" id="ARBA00022490"/>
    </source>
</evidence>
<dbReference type="PANTHER" id="PTHR33347:SF1">
    <property type="entry name" value="PROTEIN SOB FIVE-LIKE 5"/>
    <property type="match status" value="1"/>
</dbReference>
<organism evidence="8 9">
    <name type="scientific">Mikania micrantha</name>
    <name type="common">bitter vine</name>
    <dbReference type="NCBI Taxonomy" id="192012"/>
    <lineage>
        <taxon>Eukaryota</taxon>
        <taxon>Viridiplantae</taxon>
        <taxon>Streptophyta</taxon>
        <taxon>Embryophyta</taxon>
        <taxon>Tracheophyta</taxon>
        <taxon>Spermatophyta</taxon>
        <taxon>Magnoliopsida</taxon>
        <taxon>eudicotyledons</taxon>
        <taxon>Gunneridae</taxon>
        <taxon>Pentapetalae</taxon>
        <taxon>asterids</taxon>
        <taxon>campanulids</taxon>
        <taxon>Asterales</taxon>
        <taxon>Asteraceae</taxon>
        <taxon>Asteroideae</taxon>
        <taxon>Heliantheae alliance</taxon>
        <taxon>Eupatorieae</taxon>
        <taxon>Mikania</taxon>
    </lineage>
</organism>
<evidence type="ECO:0000256" key="6">
    <source>
        <dbReference type="ARBA" id="ARBA00024199"/>
    </source>
</evidence>
<comment type="caution">
    <text evidence="8">The sequence shown here is derived from an EMBL/GenBank/DDBJ whole genome shotgun (WGS) entry which is preliminary data.</text>
</comment>
<gene>
    <name evidence="8" type="ORF">E3N88_27830</name>
</gene>
<evidence type="ECO:0000256" key="3">
    <source>
        <dbReference type="ARBA" id="ARBA00022712"/>
    </source>
</evidence>
<comment type="similarity">
    <text evidence="6">Belongs to the SOFL plant protein family.</text>
</comment>
<keyword evidence="9" id="KW-1185">Reference proteome</keyword>
<evidence type="ECO:0000256" key="5">
    <source>
        <dbReference type="ARBA" id="ARBA00023242"/>
    </source>
</evidence>
<dbReference type="OrthoDB" id="759087at2759"/>
<keyword evidence="4" id="KW-0932">Cytokinin signaling pathway</keyword>
<feature type="region of interest" description="Disordered" evidence="7">
    <location>
        <begin position="29"/>
        <end position="83"/>
    </location>
</feature>
<reference evidence="8 9" key="1">
    <citation type="submission" date="2019-05" db="EMBL/GenBank/DDBJ databases">
        <title>Mikania micrantha, genome provides insights into the molecular mechanism of rapid growth.</title>
        <authorList>
            <person name="Liu B."/>
        </authorList>
    </citation>
    <scope>NUCLEOTIDE SEQUENCE [LARGE SCALE GENOMIC DNA]</scope>
    <source>
        <strain evidence="8">NLD-2019</strain>
        <tissue evidence="8">Leaf</tissue>
    </source>
</reference>
<feature type="compositionally biased region" description="Basic and acidic residues" evidence="7">
    <location>
        <begin position="70"/>
        <end position="83"/>
    </location>
</feature>
<dbReference type="AlphaFoldDB" id="A0A5N6MXS7"/>
<dbReference type="Proteomes" id="UP000326396">
    <property type="component" value="Linkage Group LG4"/>
</dbReference>
<accession>A0A5N6MXS7</accession>
<feature type="compositionally biased region" description="Basic and acidic residues" evidence="7">
    <location>
        <begin position="34"/>
        <end position="46"/>
    </location>
</feature>
<proteinExistence type="inferred from homology"/>
<dbReference type="GO" id="GO:0005737">
    <property type="term" value="C:cytoplasm"/>
    <property type="evidence" value="ECO:0007669"/>
    <property type="project" value="UniProtKB-SubCell"/>
</dbReference>
<dbReference type="GO" id="GO:0009691">
    <property type="term" value="P:cytokinin biosynthetic process"/>
    <property type="evidence" value="ECO:0007669"/>
    <property type="project" value="UniProtKB-KW"/>
</dbReference>